<dbReference type="InterPro" id="IPR026564">
    <property type="entry name" value="Transcrip_reg_TACO1-like_dom3"/>
</dbReference>
<gene>
    <name evidence="7" type="ORF">S01H4_23210</name>
</gene>
<comment type="similarity">
    <text evidence="2">Belongs to the TACO1 family.</text>
</comment>
<evidence type="ECO:0000313" key="7">
    <source>
        <dbReference type="EMBL" id="GAG90003.1"/>
    </source>
</evidence>
<dbReference type="EMBL" id="BART01010737">
    <property type="protein sequence ID" value="GAG90003.1"/>
    <property type="molecule type" value="Genomic_DNA"/>
</dbReference>
<sequence>MSGHSKWKTIKHKKSKEDAKRGRLFSKLTKVIIVAAKEGGGDPNQNIALANTIQKAKEFNMPKDNIKRAIKKGIGKVGGYDLEKVVYEGYGPEGIAVIVEAMTDNIKRTASEMRNIFTKHNGNLGSTGCVGWMFNKKGVINLKDGSNIDEDEILLLAIDAGADDVIIEKDHYEIYTEPTKLMKIKDFLIEKGLSTDSTEIILIPKNYKLLDESKTLKALKL</sequence>
<dbReference type="Gene3D" id="1.10.10.200">
    <property type="match status" value="1"/>
</dbReference>
<organism evidence="7">
    <name type="scientific">marine sediment metagenome</name>
    <dbReference type="NCBI Taxonomy" id="412755"/>
    <lineage>
        <taxon>unclassified sequences</taxon>
        <taxon>metagenomes</taxon>
        <taxon>ecological metagenomes</taxon>
    </lineage>
</organism>
<dbReference type="NCBIfam" id="TIGR01033">
    <property type="entry name" value="YebC/PmpR family DNA-binding transcriptional regulator"/>
    <property type="match status" value="1"/>
</dbReference>
<dbReference type="NCBIfam" id="NF001030">
    <property type="entry name" value="PRK00110.1"/>
    <property type="match status" value="1"/>
</dbReference>
<evidence type="ECO:0000256" key="3">
    <source>
        <dbReference type="ARBA" id="ARBA00022490"/>
    </source>
</evidence>
<dbReference type="InterPro" id="IPR002876">
    <property type="entry name" value="Transcrip_reg_TACO1-like"/>
</dbReference>
<reference evidence="7" key="1">
    <citation type="journal article" date="2014" name="Front. Microbiol.">
        <title>High frequency of phylogenetically diverse reductive dehalogenase-homologous genes in deep subseafloor sedimentary metagenomes.</title>
        <authorList>
            <person name="Kawai M."/>
            <person name="Futagami T."/>
            <person name="Toyoda A."/>
            <person name="Takaki Y."/>
            <person name="Nishi S."/>
            <person name="Hori S."/>
            <person name="Arai W."/>
            <person name="Tsubouchi T."/>
            <person name="Morono Y."/>
            <person name="Uchiyama I."/>
            <person name="Ito T."/>
            <person name="Fujiyama A."/>
            <person name="Inagaki F."/>
            <person name="Takami H."/>
        </authorList>
    </citation>
    <scope>NUCLEOTIDE SEQUENCE</scope>
    <source>
        <strain evidence="7">Expedition CK06-06</strain>
    </source>
</reference>
<dbReference type="AlphaFoldDB" id="X1C0P1"/>
<evidence type="ECO:0000256" key="1">
    <source>
        <dbReference type="ARBA" id="ARBA00004173"/>
    </source>
</evidence>
<evidence type="ECO:0000259" key="6">
    <source>
        <dbReference type="Pfam" id="PF20772"/>
    </source>
</evidence>
<name>X1C0P1_9ZZZZ</name>
<dbReference type="PANTHER" id="PTHR12532:SF6">
    <property type="entry name" value="TRANSCRIPTIONAL REGULATORY PROTEIN YEBC-RELATED"/>
    <property type="match status" value="1"/>
</dbReference>
<dbReference type="InterPro" id="IPR029072">
    <property type="entry name" value="YebC-like"/>
</dbReference>
<comment type="caution">
    <text evidence="7">The sequence shown here is derived from an EMBL/GenBank/DDBJ whole genome shotgun (WGS) entry which is preliminary data.</text>
</comment>
<dbReference type="Pfam" id="PF01709">
    <property type="entry name" value="Transcrip_reg"/>
    <property type="match status" value="1"/>
</dbReference>
<dbReference type="Pfam" id="PF20772">
    <property type="entry name" value="TACO1_YebC_N"/>
    <property type="match status" value="1"/>
</dbReference>
<dbReference type="FunFam" id="1.10.10.200:FF:000002">
    <property type="entry name" value="Probable transcriptional regulatory protein CLM62_37755"/>
    <property type="match status" value="1"/>
</dbReference>
<keyword evidence="4" id="KW-0238">DNA-binding</keyword>
<dbReference type="GO" id="GO:0005829">
    <property type="term" value="C:cytosol"/>
    <property type="evidence" value="ECO:0007669"/>
    <property type="project" value="TreeGrafter"/>
</dbReference>
<dbReference type="GO" id="GO:0003677">
    <property type="term" value="F:DNA binding"/>
    <property type="evidence" value="ECO:0007669"/>
    <property type="project" value="UniProtKB-KW"/>
</dbReference>
<proteinExistence type="inferred from homology"/>
<dbReference type="InterPro" id="IPR048300">
    <property type="entry name" value="TACO1_YebC-like_2nd/3rd_dom"/>
</dbReference>
<evidence type="ECO:0008006" key="8">
    <source>
        <dbReference type="Google" id="ProtNLM"/>
    </source>
</evidence>
<dbReference type="NCBIfam" id="NF009044">
    <property type="entry name" value="PRK12378.1"/>
    <property type="match status" value="1"/>
</dbReference>
<dbReference type="PANTHER" id="PTHR12532">
    <property type="entry name" value="TRANSLATIONAL ACTIVATOR OF CYTOCHROME C OXIDASE 1"/>
    <property type="match status" value="1"/>
</dbReference>
<keyword evidence="3" id="KW-0963">Cytoplasm</keyword>
<feature type="domain" description="TACO1/YebC-like N-terminal" evidence="6">
    <location>
        <begin position="5"/>
        <end position="76"/>
    </location>
</feature>
<dbReference type="SUPFAM" id="SSF75625">
    <property type="entry name" value="YebC-like"/>
    <property type="match status" value="1"/>
</dbReference>
<protein>
    <recommendedName>
        <fullName evidence="8">Transcriptional regulatory protein</fullName>
    </recommendedName>
</protein>
<evidence type="ECO:0000259" key="5">
    <source>
        <dbReference type="Pfam" id="PF01709"/>
    </source>
</evidence>
<dbReference type="InterPro" id="IPR017856">
    <property type="entry name" value="Integrase-like_N"/>
</dbReference>
<comment type="subcellular location">
    <subcellularLocation>
        <location evidence="1">Mitochondrion</location>
    </subcellularLocation>
</comment>
<evidence type="ECO:0000256" key="4">
    <source>
        <dbReference type="ARBA" id="ARBA00023125"/>
    </source>
</evidence>
<dbReference type="InterPro" id="IPR049083">
    <property type="entry name" value="TACO1_YebC_N"/>
</dbReference>
<evidence type="ECO:0000256" key="2">
    <source>
        <dbReference type="ARBA" id="ARBA00008724"/>
    </source>
</evidence>
<dbReference type="HAMAP" id="MF_00693">
    <property type="entry name" value="Transcrip_reg_TACO1"/>
    <property type="match status" value="1"/>
</dbReference>
<feature type="non-terminal residue" evidence="7">
    <location>
        <position position="221"/>
    </location>
</feature>
<dbReference type="GO" id="GO:0005739">
    <property type="term" value="C:mitochondrion"/>
    <property type="evidence" value="ECO:0007669"/>
    <property type="project" value="UniProtKB-SubCell"/>
</dbReference>
<accession>X1C0P1</accession>
<feature type="domain" description="TACO1/YebC-like second and third" evidence="5">
    <location>
        <begin position="82"/>
        <end position="220"/>
    </location>
</feature>
<dbReference type="Gene3D" id="3.30.70.980">
    <property type="match status" value="2"/>
</dbReference>